<dbReference type="AlphaFoldDB" id="A0A871RIF3"/>
<dbReference type="InterPro" id="IPR036390">
    <property type="entry name" value="WH_DNA-bd_sf"/>
</dbReference>
<feature type="region of interest" description="Disordered" evidence="8">
    <location>
        <begin position="86"/>
        <end position="170"/>
    </location>
</feature>
<dbReference type="GO" id="GO:0030261">
    <property type="term" value="P:chromosome condensation"/>
    <property type="evidence" value="ECO:0007669"/>
    <property type="project" value="TreeGrafter"/>
</dbReference>
<keyword evidence="6 7" id="KW-0539">Nucleus</keyword>
<evidence type="ECO:0000313" key="11">
    <source>
        <dbReference type="Proteomes" id="UP000663131"/>
    </source>
</evidence>
<dbReference type="PRINTS" id="PR00624">
    <property type="entry name" value="HISTONEH5"/>
</dbReference>
<evidence type="ECO:0000256" key="6">
    <source>
        <dbReference type="ARBA" id="ARBA00023242"/>
    </source>
</evidence>
<evidence type="ECO:0000256" key="5">
    <source>
        <dbReference type="ARBA" id="ARBA00023125"/>
    </source>
</evidence>
<dbReference type="InterPro" id="IPR005818">
    <property type="entry name" value="Histone_H1/H5_H15"/>
</dbReference>
<dbReference type="KEGG" id="bbrx:BRETT_002353"/>
<dbReference type="SUPFAM" id="SSF46785">
    <property type="entry name" value="Winged helix' DNA-binding domain"/>
    <property type="match status" value="1"/>
</dbReference>
<dbReference type="Proteomes" id="UP000663131">
    <property type="component" value="Chromosome 9"/>
</dbReference>
<dbReference type="SMART" id="SM00526">
    <property type="entry name" value="H15"/>
    <property type="match status" value="1"/>
</dbReference>
<dbReference type="PROSITE" id="PS51504">
    <property type="entry name" value="H15"/>
    <property type="match status" value="1"/>
</dbReference>
<organism evidence="10 11">
    <name type="scientific">Dekkera bruxellensis</name>
    <name type="common">Brettanomyces custersii</name>
    <dbReference type="NCBI Taxonomy" id="5007"/>
    <lineage>
        <taxon>Eukaryota</taxon>
        <taxon>Fungi</taxon>
        <taxon>Dikarya</taxon>
        <taxon>Ascomycota</taxon>
        <taxon>Saccharomycotina</taxon>
        <taxon>Pichiomycetes</taxon>
        <taxon>Pichiales</taxon>
        <taxon>Pichiaceae</taxon>
        <taxon>Brettanomyces</taxon>
    </lineage>
</organism>
<dbReference type="InterPro" id="IPR005819">
    <property type="entry name" value="H1/H5"/>
</dbReference>
<gene>
    <name evidence="10" type="ORF">BRETT_002353</name>
</gene>
<reference evidence="10" key="2">
    <citation type="journal article" name="BMC Genomics">
        <title>New genome assemblies reveal patterns of domestication and adaptation across Brettanomyces (Dekkera) species.</title>
        <authorList>
            <person name="Roach M.J."/>
            <person name="Borneman A.R."/>
        </authorList>
    </citation>
    <scope>NUCLEOTIDE SEQUENCE</scope>
    <source>
        <strain evidence="10">UCD 2041</strain>
    </source>
</reference>
<dbReference type="PANTHER" id="PTHR11467">
    <property type="entry name" value="HISTONE H1"/>
    <property type="match status" value="1"/>
</dbReference>
<dbReference type="InterPro" id="IPR036388">
    <property type="entry name" value="WH-like_DNA-bd_sf"/>
</dbReference>
<dbReference type="CDD" id="cd00073">
    <property type="entry name" value="H15"/>
    <property type="match status" value="1"/>
</dbReference>
<feature type="compositionally biased region" description="Basic and acidic residues" evidence="8">
    <location>
        <begin position="93"/>
        <end position="103"/>
    </location>
</feature>
<evidence type="ECO:0000256" key="7">
    <source>
        <dbReference type="RuleBase" id="RU003894"/>
    </source>
</evidence>
<evidence type="ECO:0000259" key="9">
    <source>
        <dbReference type="PROSITE" id="PS51504"/>
    </source>
</evidence>
<dbReference type="Pfam" id="PF00538">
    <property type="entry name" value="Linker_histone"/>
    <property type="match status" value="1"/>
</dbReference>
<sequence>MATAKTAKTTYKDMIVSAVTGLKERNGSSRQALKKFIRANFDVNPTNFDSQFNMAIKRGVAAEYLLQPKGPSGPVKVNKTVIKPKKAVKKAPVKKEAKKEVKKETKKTKPAHKKIVKKAVAKKPAAHKKTSKRAPKKAVGTKKASTKKAKTTKKVSKKSSKKTKKAPKRK</sequence>
<dbReference type="GeneID" id="64574277"/>
<evidence type="ECO:0000256" key="1">
    <source>
        <dbReference type="ARBA" id="ARBA00004123"/>
    </source>
</evidence>
<comment type="subcellular location">
    <subcellularLocation>
        <location evidence="2">Chromosome</location>
    </subcellularLocation>
    <subcellularLocation>
        <location evidence="1 7">Nucleus</location>
    </subcellularLocation>
</comment>
<dbReference type="PANTHER" id="PTHR11467:SF36">
    <property type="entry name" value="HISTONE 24-RELATED"/>
    <property type="match status" value="1"/>
</dbReference>
<evidence type="ECO:0000256" key="3">
    <source>
        <dbReference type="ARBA" id="ARBA00020833"/>
    </source>
</evidence>
<dbReference type="GO" id="GO:0000786">
    <property type="term" value="C:nucleosome"/>
    <property type="evidence" value="ECO:0007669"/>
    <property type="project" value="InterPro"/>
</dbReference>
<proteinExistence type="inferred from homology"/>
<protein>
    <recommendedName>
        <fullName evidence="3">Histone H1</fullName>
    </recommendedName>
</protein>
<feature type="compositionally biased region" description="Basic residues" evidence="8">
    <location>
        <begin position="104"/>
        <end position="170"/>
    </location>
</feature>
<accession>A0A871RIF3</accession>
<dbReference type="GO" id="GO:0045910">
    <property type="term" value="P:negative regulation of DNA recombination"/>
    <property type="evidence" value="ECO:0007669"/>
    <property type="project" value="TreeGrafter"/>
</dbReference>
<dbReference type="GO" id="GO:0006334">
    <property type="term" value="P:nucleosome assembly"/>
    <property type="evidence" value="ECO:0007669"/>
    <property type="project" value="InterPro"/>
</dbReference>
<name>A0A871RIF3_DEKBR</name>
<dbReference type="EMBL" id="CP063137">
    <property type="protein sequence ID" value="QOU22181.1"/>
    <property type="molecule type" value="Genomic_DNA"/>
</dbReference>
<keyword evidence="4 7" id="KW-0158">Chromosome</keyword>
<evidence type="ECO:0000256" key="4">
    <source>
        <dbReference type="ARBA" id="ARBA00022454"/>
    </source>
</evidence>
<comment type="similarity">
    <text evidence="7">Belongs to the histone H1/H5 family.</text>
</comment>
<reference evidence="10" key="1">
    <citation type="submission" date="2020-10" db="EMBL/GenBank/DDBJ databases">
        <authorList>
            <person name="Palmer J.M."/>
        </authorList>
    </citation>
    <scope>NUCLEOTIDE SEQUENCE</scope>
    <source>
        <strain evidence="10">UCD 2041</strain>
    </source>
</reference>
<feature type="domain" description="H15" evidence="9">
    <location>
        <begin position="7"/>
        <end position="79"/>
    </location>
</feature>
<evidence type="ECO:0000313" key="10">
    <source>
        <dbReference type="EMBL" id="QOU22181.1"/>
    </source>
</evidence>
<dbReference type="GO" id="GO:0003690">
    <property type="term" value="F:double-stranded DNA binding"/>
    <property type="evidence" value="ECO:0007669"/>
    <property type="project" value="TreeGrafter"/>
</dbReference>
<evidence type="ECO:0000256" key="8">
    <source>
        <dbReference type="SAM" id="MobiDB-lite"/>
    </source>
</evidence>
<dbReference type="GO" id="GO:0030527">
    <property type="term" value="F:structural constituent of chromatin"/>
    <property type="evidence" value="ECO:0007669"/>
    <property type="project" value="InterPro"/>
</dbReference>
<evidence type="ECO:0000256" key="2">
    <source>
        <dbReference type="ARBA" id="ARBA00004286"/>
    </source>
</evidence>
<keyword evidence="5 7" id="KW-0238">DNA-binding</keyword>
<dbReference type="Gene3D" id="1.10.10.10">
    <property type="entry name" value="Winged helix-like DNA-binding domain superfamily/Winged helix DNA-binding domain"/>
    <property type="match status" value="1"/>
</dbReference>
<dbReference type="GO" id="GO:0005634">
    <property type="term" value="C:nucleus"/>
    <property type="evidence" value="ECO:0007669"/>
    <property type="project" value="UniProtKB-SubCell"/>
</dbReference>
<dbReference type="GO" id="GO:0031492">
    <property type="term" value="F:nucleosomal DNA binding"/>
    <property type="evidence" value="ECO:0007669"/>
    <property type="project" value="TreeGrafter"/>
</dbReference>
<dbReference type="OrthoDB" id="1110759at2759"/>
<dbReference type="RefSeq" id="XP_041138674.1">
    <property type="nucleotide sequence ID" value="XM_041280883.1"/>
</dbReference>